<proteinExistence type="predicted"/>
<evidence type="ECO:0000256" key="1">
    <source>
        <dbReference type="SAM" id="MobiDB-lite"/>
    </source>
</evidence>
<accession>A0A0B2WHC7</accession>
<dbReference type="GeneID" id="63741143"/>
<comment type="caution">
    <text evidence="2">The sequence shown here is derived from an EMBL/GenBank/DDBJ whole genome shotgun (WGS) entry which is preliminary data.</text>
</comment>
<dbReference type="STRING" id="1081103.A0A0B2WHC7"/>
<feature type="region of interest" description="Disordered" evidence="1">
    <location>
        <begin position="1"/>
        <end position="138"/>
    </location>
</feature>
<dbReference type="HOGENOM" id="CLU_1510949_0_0_1"/>
<dbReference type="AlphaFoldDB" id="A0A0B2WHC7"/>
<name>A0A0B2WHC7_METAS</name>
<keyword evidence="3" id="KW-1185">Reference proteome</keyword>
<feature type="compositionally biased region" description="Basic and acidic residues" evidence="1">
    <location>
        <begin position="97"/>
        <end position="107"/>
    </location>
</feature>
<protein>
    <submittedName>
        <fullName evidence="2">Uncharacterized protein</fullName>
    </submittedName>
</protein>
<gene>
    <name evidence="2" type="ORF">MAM_06688</name>
</gene>
<feature type="compositionally biased region" description="Low complexity" evidence="1">
    <location>
        <begin position="9"/>
        <end position="36"/>
    </location>
</feature>
<organism evidence="2 3">
    <name type="scientific">Metarhizium album (strain ARSEF 1941)</name>
    <dbReference type="NCBI Taxonomy" id="1081103"/>
    <lineage>
        <taxon>Eukaryota</taxon>
        <taxon>Fungi</taxon>
        <taxon>Dikarya</taxon>
        <taxon>Ascomycota</taxon>
        <taxon>Pezizomycotina</taxon>
        <taxon>Sordariomycetes</taxon>
        <taxon>Hypocreomycetidae</taxon>
        <taxon>Hypocreales</taxon>
        <taxon>Clavicipitaceae</taxon>
        <taxon>Metarhizium</taxon>
    </lineage>
</organism>
<feature type="compositionally biased region" description="Low complexity" evidence="1">
    <location>
        <begin position="57"/>
        <end position="71"/>
    </location>
</feature>
<dbReference type="Proteomes" id="UP000030816">
    <property type="component" value="Unassembled WGS sequence"/>
</dbReference>
<evidence type="ECO:0000313" key="3">
    <source>
        <dbReference type="Proteomes" id="UP000030816"/>
    </source>
</evidence>
<dbReference type="EMBL" id="AZHE01000023">
    <property type="protein sequence ID" value="KHN95411.1"/>
    <property type="molecule type" value="Genomic_DNA"/>
</dbReference>
<dbReference type="RefSeq" id="XP_040676477.1">
    <property type="nucleotide sequence ID" value="XM_040825486.1"/>
</dbReference>
<evidence type="ECO:0000313" key="2">
    <source>
        <dbReference type="EMBL" id="KHN95411.1"/>
    </source>
</evidence>
<reference evidence="2 3" key="1">
    <citation type="journal article" date="2014" name="Proc. Natl. Acad. Sci. U.S.A.">
        <title>Trajectory and genomic determinants of fungal-pathogen speciation and host adaptation.</title>
        <authorList>
            <person name="Hu X."/>
            <person name="Xiao G."/>
            <person name="Zheng P."/>
            <person name="Shang Y."/>
            <person name="Su Y."/>
            <person name="Zhang X."/>
            <person name="Liu X."/>
            <person name="Zhan S."/>
            <person name="St Leger R.J."/>
            <person name="Wang C."/>
        </authorList>
    </citation>
    <scope>NUCLEOTIDE SEQUENCE [LARGE SCALE GENOMIC DNA]</scope>
    <source>
        <strain evidence="2 3">ARSEF 1941</strain>
    </source>
</reference>
<sequence>MEAPPATPPLLAVLDGCGQGSPSDSDLSSSFAGSSPTDNSSDTKPFCRGKNARDATADISSKSDASSESDAPTVETSSGPQTSDKNGSSDYVTDTDAGTKEDHEARQAKTAKVVTPAETIRPGTLSEQTIDPSLGRQKDHELAWEDRAMKLHSYDDILSDDGTSSEWVCKEDERKRQK</sequence>
<feature type="compositionally biased region" description="Polar residues" evidence="1">
    <location>
        <begin position="74"/>
        <end position="92"/>
    </location>
</feature>